<evidence type="ECO:0000256" key="3">
    <source>
        <dbReference type="ARBA" id="ARBA00022741"/>
    </source>
</evidence>
<keyword evidence="2" id="KW-1003">Cell membrane</keyword>
<organism evidence="6 7">
    <name type="scientific">Pollutimonas bauzanensis</name>
    <dbReference type="NCBI Taxonomy" id="658167"/>
    <lineage>
        <taxon>Bacteria</taxon>
        <taxon>Pseudomonadati</taxon>
        <taxon>Pseudomonadota</taxon>
        <taxon>Betaproteobacteria</taxon>
        <taxon>Burkholderiales</taxon>
        <taxon>Alcaligenaceae</taxon>
        <taxon>Pollutimonas</taxon>
    </lineage>
</organism>
<proteinExistence type="predicted"/>
<dbReference type="RefSeq" id="WP_073101822.1">
    <property type="nucleotide sequence ID" value="NZ_FQXE01000002.1"/>
</dbReference>
<evidence type="ECO:0000256" key="4">
    <source>
        <dbReference type="ARBA" id="ARBA00022840"/>
    </source>
</evidence>
<protein>
    <submittedName>
        <fullName evidence="6">Branched-chain amino acid transport system ATP-binding protein</fullName>
    </submittedName>
</protein>
<dbReference type="EMBL" id="FQXE01000002">
    <property type="protein sequence ID" value="SHH09763.1"/>
    <property type="molecule type" value="Genomic_DNA"/>
</dbReference>
<name>A0A1M5Q8G5_9BURK</name>
<keyword evidence="4 6" id="KW-0067">ATP-binding</keyword>
<dbReference type="SMART" id="SM00382">
    <property type="entry name" value="AAA"/>
    <property type="match status" value="1"/>
</dbReference>
<dbReference type="InterPro" id="IPR051120">
    <property type="entry name" value="ABC_AA/LPS_Transport"/>
</dbReference>
<dbReference type="PANTHER" id="PTHR45772">
    <property type="entry name" value="CONSERVED COMPONENT OF ABC TRANSPORTER FOR NATURAL AMINO ACIDS-RELATED"/>
    <property type="match status" value="1"/>
</dbReference>
<dbReference type="Pfam" id="PF00005">
    <property type="entry name" value="ABC_tran"/>
    <property type="match status" value="1"/>
</dbReference>
<sequence>MNSAPGDLLLETRGLTLRFGAINAADNIDFTLRQGEHLAVIGANGAGKTTFINICTGYIKPSSGTVLFAGRDITLKGPRQIARLGVGRSFQLPQLFLEHTVQECLQLASVARDRKISRWIPLAQNANGTAVAEMLELVELTPYRNEPAAALPEGRRKLLDVAIALMLEPRLMIMDEPTSGVASEDKHAVMRTIMAALRQRNVTSWFVEHDVDIVLAYATRVAAWIDGRVAADGAPEAVFSDPAIRREVLGER</sequence>
<evidence type="ECO:0000256" key="1">
    <source>
        <dbReference type="ARBA" id="ARBA00022448"/>
    </source>
</evidence>
<dbReference type="GO" id="GO:0016887">
    <property type="term" value="F:ATP hydrolysis activity"/>
    <property type="evidence" value="ECO:0007669"/>
    <property type="project" value="InterPro"/>
</dbReference>
<reference evidence="6 7" key="1">
    <citation type="submission" date="2016-11" db="EMBL/GenBank/DDBJ databases">
        <authorList>
            <person name="Jaros S."/>
            <person name="Januszkiewicz K."/>
            <person name="Wedrychowicz H."/>
        </authorList>
    </citation>
    <scope>NUCLEOTIDE SEQUENCE [LARGE SCALE GENOMIC DNA]</scope>
    <source>
        <strain evidence="6 7">CGMCC 1.10190</strain>
    </source>
</reference>
<dbReference type="GO" id="GO:0005886">
    <property type="term" value="C:plasma membrane"/>
    <property type="evidence" value="ECO:0007669"/>
    <property type="project" value="TreeGrafter"/>
</dbReference>
<feature type="domain" description="ABC transporter" evidence="5">
    <location>
        <begin position="10"/>
        <end position="251"/>
    </location>
</feature>
<keyword evidence="7" id="KW-1185">Reference proteome</keyword>
<dbReference type="InterPro" id="IPR003593">
    <property type="entry name" value="AAA+_ATPase"/>
</dbReference>
<keyword evidence="3" id="KW-0547">Nucleotide-binding</keyword>
<dbReference type="STRING" id="658167.SAMN04488135_102175"/>
<evidence type="ECO:0000313" key="6">
    <source>
        <dbReference type="EMBL" id="SHH09763.1"/>
    </source>
</evidence>
<dbReference type="InterPro" id="IPR003439">
    <property type="entry name" value="ABC_transporter-like_ATP-bd"/>
</dbReference>
<evidence type="ECO:0000313" key="7">
    <source>
        <dbReference type="Proteomes" id="UP000184226"/>
    </source>
</evidence>
<evidence type="ECO:0000256" key="2">
    <source>
        <dbReference type="ARBA" id="ARBA00022475"/>
    </source>
</evidence>
<keyword evidence="2" id="KW-0472">Membrane</keyword>
<gene>
    <name evidence="6" type="ORF">SAMN04488135_102175</name>
</gene>
<evidence type="ECO:0000259" key="5">
    <source>
        <dbReference type="PROSITE" id="PS50893"/>
    </source>
</evidence>
<dbReference type="PANTHER" id="PTHR45772:SF9">
    <property type="entry name" value="CONSERVED COMPONENT OF ABC TRANSPORTER FOR NATURAL AMINO ACIDS"/>
    <property type="match status" value="1"/>
</dbReference>
<dbReference type="InterPro" id="IPR027417">
    <property type="entry name" value="P-loop_NTPase"/>
</dbReference>
<accession>A0A1M5Q8G5</accession>
<dbReference type="Gene3D" id="3.40.50.300">
    <property type="entry name" value="P-loop containing nucleotide triphosphate hydrolases"/>
    <property type="match status" value="1"/>
</dbReference>
<dbReference type="Proteomes" id="UP000184226">
    <property type="component" value="Unassembled WGS sequence"/>
</dbReference>
<keyword evidence="1" id="KW-0813">Transport</keyword>
<dbReference type="PROSITE" id="PS50893">
    <property type="entry name" value="ABC_TRANSPORTER_2"/>
    <property type="match status" value="1"/>
</dbReference>
<dbReference type="AlphaFoldDB" id="A0A1M5Q8G5"/>
<dbReference type="GO" id="GO:0005524">
    <property type="term" value="F:ATP binding"/>
    <property type="evidence" value="ECO:0007669"/>
    <property type="project" value="UniProtKB-KW"/>
</dbReference>
<dbReference type="SUPFAM" id="SSF52540">
    <property type="entry name" value="P-loop containing nucleoside triphosphate hydrolases"/>
    <property type="match status" value="1"/>
</dbReference>
<dbReference type="OrthoDB" id="8716732at2"/>